<sequence>MPQKAPKPPPFWTDDGGIKPFNNLKARELLKTSLGVIVTVLGVKYETKARGDIGTRVLWVEYPNRFLAPLEKDMSGKIGGAQ</sequence>
<dbReference type="Proteomes" id="UP000006727">
    <property type="component" value="Chromosome 24"/>
</dbReference>
<dbReference type="PaxDb" id="3218-PP1S18_142V6.1"/>
<evidence type="ECO:0000313" key="2">
    <source>
        <dbReference type="EnsemblPlants" id="Pp3c24_3460V3.1"/>
    </source>
</evidence>
<name>A0A2K1IFB7_PHYPA</name>
<dbReference type="EnsemblPlants" id="Pp3c24_3460V3.1">
    <property type="protein sequence ID" value="Pp3c24_3460V3.1"/>
    <property type="gene ID" value="Pp3c24_3460"/>
</dbReference>
<evidence type="ECO:0000313" key="3">
    <source>
        <dbReference type="Proteomes" id="UP000006727"/>
    </source>
</evidence>
<dbReference type="Gramene" id="Pp3c24_3460V3.1">
    <property type="protein sequence ID" value="Pp3c24_3460V3.1"/>
    <property type="gene ID" value="Pp3c24_3460"/>
</dbReference>
<reference evidence="2" key="3">
    <citation type="submission" date="2020-12" db="UniProtKB">
        <authorList>
            <consortium name="EnsemblPlants"/>
        </authorList>
    </citation>
    <scope>IDENTIFICATION</scope>
</reference>
<keyword evidence="3" id="KW-1185">Reference proteome</keyword>
<evidence type="ECO:0000313" key="1">
    <source>
        <dbReference type="EMBL" id="PNR27976.1"/>
    </source>
</evidence>
<dbReference type="AlphaFoldDB" id="A0A2K1IFB7"/>
<dbReference type="EMBL" id="ABEU02000024">
    <property type="protein sequence ID" value="PNR27976.1"/>
    <property type="molecule type" value="Genomic_DNA"/>
</dbReference>
<reference evidence="1 3" key="1">
    <citation type="journal article" date="2008" name="Science">
        <title>The Physcomitrella genome reveals evolutionary insights into the conquest of land by plants.</title>
        <authorList>
            <person name="Rensing S."/>
            <person name="Lang D."/>
            <person name="Zimmer A."/>
            <person name="Terry A."/>
            <person name="Salamov A."/>
            <person name="Shapiro H."/>
            <person name="Nishiyama T."/>
            <person name="Perroud P.-F."/>
            <person name="Lindquist E."/>
            <person name="Kamisugi Y."/>
            <person name="Tanahashi T."/>
            <person name="Sakakibara K."/>
            <person name="Fujita T."/>
            <person name="Oishi K."/>
            <person name="Shin-I T."/>
            <person name="Kuroki Y."/>
            <person name="Toyoda A."/>
            <person name="Suzuki Y."/>
            <person name="Hashimoto A."/>
            <person name="Yamaguchi K."/>
            <person name="Sugano A."/>
            <person name="Kohara Y."/>
            <person name="Fujiyama A."/>
            <person name="Anterola A."/>
            <person name="Aoki S."/>
            <person name="Ashton N."/>
            <person name="Barbazuk W.B."/>
            <person name="Barker E."/>
            <person name="Bennetzen J."/>
            <person name="Bezanilla M."/>
            <person name="Blankenship R."/>
            <person name="Cho S.H."/>
            <person name="Dutcher S."/>
            <person name="Estelle M."/>
            <person name="Fawcett J.A."/>
            <person name="Gundlach H."/>
            <person name="Hanada K."/>
            <person name="Heyl A."/>
            <person name="Hicks K.A."/>
            <person name="Hugh J."/>
            <person name="Lohr M."/>
            <person name="Mayer K."/>
            <person name="Melkozernov A."/>
            <person name="Murata T."/>
            <person name="Nelson D."/>
            <person name="Pils B."/>
            <person name="Prigge M."/>
            <person name="Reiss B."/>
            <person name="Renner T."/>
            <person name="Rombauts S."/>
            <person name="Rushton P."/>
            <person name="Sanderfoot A."/>
            <person name="Schween G."/>
            <person name="Shiu S.-H."/>
            <person name="Stueber K."/>
            <person name="Theodoulou F.L."/>
            <person name="Tu H."/>
            <person name="Van de Peer Y."/>
            <person name="Verrier P.J."/>
            <person name="Waters E."/>
            <person name="Wood A."/>
            <person name="Yang L."/>
            <person name="Cove D."/>
            <person name="Cuming A."/>
            <person name="Hasebe M."/>
            <person name="Lucas S."/>
            <person name="Mishler D.B."/>
            <person name="Reski R."/>
            <person name="Grigoriev I."/>
            <person name="Quatrano R.S."/>
            <person name="Boore J.L."/>
        </authorList>
    </citation>
    <scope>NUCLEOTIDE SEQUENCE [LARGE SCALE GENOMIC DNA]</scope>
    <source>
        <strain evidence="2 3">cv. Gransden 2004</strain>
    </source>
</reference>
<dbReference type="InParanoid" id="A0A2K1IFB7"/>
<proteinExistence type="predicted"/>
<organism evidence="1">
    <name type="scientific">Physcomitrium patens</name>
    <name type="common">Spreading-leaved earth moss</name>
    <name type="synonym">Physcomitrella patens</name>
    <dbReference type="NCBI Taxonomy" id="3218"/>
    <lineage>
        <taxon>Eukaryota</taxon>
        <taxon>Viridiplantae</taxon>
        <taxon>Streptophyta</taxon>
        <taxon>Embryophyta</taxon>
        <taxon>Bryophyta</taxon>
        <taxon>Bryophytina</taxon>
        <taxon>Bryopsida</taxon>
        <taxon>Funariidae</taxon>
        <taxon>Funariales</taxon>
        <taxon>Funariaceae</taxon>
        <taxon>Physcomitrium</taxon>
    </lineage>
</organism>
<reference evidence="1 3" key="2">
    <citation type="journal article" date="2018" name="Plant J.">
        <title>The Physcomitrella patens chromosome-scale assembly reveals moss genome structure and evolution.</title>
        <authorList>
            <person name="Lang D."/>
            <person name="Ullrich K.K."/>
            <person name="Murat F."/>
            <person name="Fuchs J."/>
            <person name="Jenkins J."/>
            <person name="Haas F.B."/>
            <person name="Piednoel M."/>
            <person name="Gundlach H."/>
            <person name="Van Bel M."/>
            <person name="Meyberg R."/>
            <person name="Vives C."/>
            <person name="Morata J."/>
            <person name="Symeonidi A."/>
            <person name="Hiss M."/>
            <person name="Muchero W."/>
            <person name="Kamisugi Y."/>
            <person name="Saleh O."/>
            <person name="Blanc G."/>
            <person name="Decker E.L."/>
            <person name="van Gessel N."/>
            <person name="Grimwood J."/>
            <person name="Hayes R.D."/>
            <person name="Graham S.W."/>
            <person name="Gunter L.E."/>
            <person name="McDaniel S.F."/>
            <person name="Hoernstein S.N.W."/>
            <person name="Larsson A."/>
            <person name="Li F.W."/>
            <person name="Perroud P.F."/>
            <person name="Phillips J."/>
            <person name="Ranjan P."/>
            <person name="Rokshar D.S."/>
            <person name="Rothfels C.J."/>
            <person name="Schneider L."/>
            <person name="Shu S."/>
            <person name="Stevenson D.W."/>
            <person name="Thummler F."/>
            <person name="Tillich M."/>
            <person name="Villarreal Aguilar J.C."/>
            <person name="Widiez T."/>
            <person name="Wong G.K."/>
            <person name="Wymore A."/>
            <person name="Zhang Y."/>
            <person name="Zimmer A.D."/>
            <person name="Quatrano R.S."/>
            <person name="Mayer K.F.X."/>
            <person name="Goodstein D."/>
            <person name="Casacuberta J.M."/>
            <person name="Vandepoele K."/>
            <person name="Reski R."/>
            <person name="Cuming A.C."/>
            <person name="Tuskan G.A."/>
            <person name="Maumus F."/>
            <person name="Salse J."/>
            <person name="Schmutz J."/>
            <person name="Rensing S.A."/>
        </authorList>
    </citation>
    <scope>NUCLEOTIDE SEQUENCE [LARGE SCALE GENOMIC DNA]</scope>
    <source>
        <strain evidence="2 3">cv. Gransden 2004</strain>
    </source>
</reference>
<gene>
    <name evidence="1" type="ORF">PHYPA_028568</name>
</gene>
<accession>A0A2K1IFB7</accession>
<protein>
    <submittedName>
        <fullName evidence="1 2">Uncharacterized protein</fullName>
    </submittedName>
</protein>